<dbReference type="EMBL" id="RJTM01000085">
    <property type="protein sequence ID" value="RNL85953.1"/>
    <property type="molecule type" value="Genomic_DNA"/>
</dbReference>
<feature type="region of interest" description="Disordered" evidence="1">
    <location>
        <begin position="370"/>
        <end position="414"/>
    </location>
</feature>
<protein>
    <recommendedName>
        <fullName evidence="5">DUF4280 domain-containing protein</fullName>
    </recommendedName>
</protein>
<keyword evidence="4" id="KW-1185">Reference proteome</keyword>
<keyword evidence="2" id="KW-0472">Membrane</keyword>
<dbReference type="RefSeq" id="WP_123216239.1">
    <property type="nucleotide sequence ID" value="NZ_RJTM01000085.1"/>
</dbReference>
<feature type="transmembrane region" description="Helical" evidence="2">
    <location>
        <begin position="91"/>
        <end position="110"/>
    </location>
</feature>
<organism evidence="3 4">
    <name type="scientific">Sinomicrobium pectinilyticum</name>
    <dbReference type="NCBI Taxonomy" id="1084421"/>
    <lineage>
        <taxon>Bacteria</taxon>
        <taxon>Pseudomonadati</taxon>
        <taxon>Bacteroidota</taxon>
        <taxon>Flavobacteriia</taxon>
        <taxon>Flavobacteriales</taxon>
        <taxon>Flavobacteriaceae</taxon>
        <taxon>Sinomicrobium</taxon>
    </lineage>
</organism>
<evidence type="ECO:0008006" key="5">
    <source>
        <dbReference type="Google" id="ProtNLM"/>
    </source>
</evidence>
<evidence type="ECO:0000313" key="3">
    <source>
        <dbReference type="EMBL" id="RNL85953.1"/>
    </source>
</evidence>
<feature type="transmembrane region" description="Helical" evidence="2">
    <location>
        <begin position="61"/>
        <end position="85"/>
    </location>
</feature>
<accession>A0A3N0EDN4</accession>
<keyword evidence="2" id="KW-1133">Transmembrane helix</keyword>
<gene>
    <name evidence="3" type="ORF">ED312_11900</name>
</gene>
<evidence type="ECO:0000256" key="2">
    <source>
        <dbReference type="SAM" id="Phobius"/>
    </source>
</evidence>
<keyword evidence="2" id="KW-0812">Transmembrane</keyword>
<feature type="compositionally biased region" description="Polar residues" evidence="1">
    <location>
        <begin position="389"/>
        <end position="414"/>
    </location>
</feature>
<sequence>MSSYLPEKVFTICTHNTASGYGKLLTNPDARGQFTVLFKSKGKPLLTEVDKKLDGQFSCKTGWSSGVGTAAFGAGVVAGLAVAATVATVPVAGWIIGGAIALGCLAYGLFQMFKPKPTCSEMIGYQESSWINPHPSVTFDGHAAVTKQSMIQCKEGGFLLPFISESAAASAAEQISSQNKKEITMIGVGSFIGGMTIGFTGGTSGVIGIGKSLMWGSLFSAAIYQPATDIQTLMIREGYEDDTNPYYDDMTGGSPGLADIITPAAPLPGPAQELLTEFTPLNDQGTAPGWNLKTPYDRIQKIRTHLAEQRRNLLGVRGSERMIAGLNAQIAEIDRAIQIGKENGFSRNNNPAAAKVFDNARSGKYGNEVRSIFTNNSGNGRGMNRGSNYQSARENLRQSQSMQNRQNALSQYQSGASTNRTNIMTHGGMAGVSIVGLVLPFFTNAVSEGTLQIAAEAAAEDMANGISIMAKQH</sequence>
<evidence type="ECO:0000256" key="1">
    <source>
        <dbReference type="SAM" id="MobiDB-lite"/>
    </source>
</evidence>
<feature type="compositionally biased region" description="Low complexity" evidence="1">
    <location>
        <begin position="375"/>
        <end position="388"/>
    </location>
</feature>
<evidence type="ECO:0000313" key="4">
    <source>
        <dbReference type="Proteomes" id="UP000267469"/>
    </source>
</evidence>
<comment type="caution">
    <text evidence="3">The sequence shown here is derived from an EMBL/GenBank/DDBJ whole genome shotgun (WGS) entry which is preliminary data.</text>
</comment>
<dbReference type="AlphaFoldDB" id="A0A3N0EDN4"/>
<dbReference type="OrthoDB" id="1273603at2"/>
<name>A0A3N0EDN4_SINP1</name>
<reference evidence="3 4" key="1">
    <citation type="submission" date="2018-10" db="EMBL/GenBank/DDBJ databases">
        <title>Sinomicrobium pectinilyticum sp. nov., a pectinase-producing bacterium isolated from alkaline and saline soil, and emended description of the genus Sinomicrobium.</title>
        <authorList>
            <person name="Cheng B."/>
            <person name="Li C."/>
            <person name="Lai Q."/>
            <person name="Du M."/>
            <person name="Shao Z."/>
            <person name="Xu P."/>
            <person name="Yang C."/>
        </authorList>
    </citation>
    <scope>NUCLEOTIDE SEQUENCE [LARGE SCALE GENOMIC DNA]</scope>
    <source>
        <strain evidence="3 4">5DNS001</strain>
    </source>
</reference>
<dbReference type="Proteomes" id="UP000267469">
    <property type="component" value="Unassembled WGS sequence"/>
</dbReference>
<proteinExistence type="predicted"/>